<dbReference type="InterPro" id="IPR011658">
    <property type="entry name" value="PA14_dom"/>
</dbReference>
<dbReference type="Gene3D" id="3.90.182.10">
    <property type="entry name" value="Toxin - Anthrax Protective Antigen,domain 1"/>
    <property type="match status" value="1"/>
</dbReference>
<evidence type="ECO:0000313" key="2">
    <source>
        <dbReference type="EMBL" id="NKE56986.1"/>
    </source>
</evidence>
<sequence>MRQIFEPKTSAEERGHHAYRYEPAQKTSYVDAAGINPIGGFYRKFVYDDAFRLLSTTDATGKVTSQTWNVKDLQLSSTDAAGRMSTTVYDAQDRPTDQYGPASPSCFNGQLPKPECAATVPHQKTGYDEGINGLAVSFYDNKDMVGAPKVYQTGLAADGAFARDWGTNAPATGVPVDSFSLRATGDIVFPEAGSYKLRVLANDGIRVWIDDAIVMDDWINTTEKWREATVTSPSAGAVKKIRIEYYEDVNLSRLELHWTTPGGTQQIVPATSLKPKYALTTSKRKLQSHGYGDLVESHKFGENGLDAAFGQVTSTTISGVETKFSYEAAGSGYLRKTGKTMPNGAQTTYQHYGDTETRDNPCTAEVEAVNQGGLPKLTRMPAASDGTAREDERIVDASGRPVAEGGPGRWTCTRYDARDRTVEVKFPGNAAQGERVVTTNHAVNGDPLVSSVTDHNGTVTTKVDLLGRTVEYTDVHGVRTETKYDRAGRATSEKVNLPLNPVQAITYTHDDEGRPTSVSLDGTLLATPSYDAAGELKSVVYANGTSLAAVGKDNAGDITSVTWKTKAGAEIASTVTRIRGGRIIDESLGGFDANPGGANYLYDAVGRMTEAWVKGHVYKYDFTTAATGCPAGSVGNAGLNSNRLRLLDQTSAGTAETGYCYDSADRLLGTVGANAASNVKYDAKGNTTEYTVNGSTTHLTWDGAERNIGARSVGADPAAVAYQRDSTNRIIRRSTEQGDQQTVALYGYTADGDTADIVLGEDKKLLSRTISLPGGVLLTISGDDGATRSYDHPTVRGDLALTTDAAGNQVGELRHYTPFGEPLAANGAVDADAVPDNQPGQMDFGWLGQHQRHYEHAGALSLVQMGARPYSPLLGRFLSVDPVEGGSANDYDYVNGDPVNVTDIDGRCPPCLFLGVVGLRVGVPILARFAVRAAVRFVPRVVGAMSRGINRAAAWLAPRIYSAKKFVYNTVRNGFTRLSGWWKTHGIFRVHGAARAAIGGYKAGNKLGLPEAGKVGLAAAGFLGGLLRFKFRRRR</sequence>
<gene>
    <name evidence="2" type="ORF">FXN61_09105</name>
</gene>
<accession>A0ABX1FE85</accession>
<dbReference type="PROSITE" id="PS51820">
    <property type="entry name" value="PA14"/>
    <property type="match status" value="1"/>
</dbReference>
<protein>
    <recommendedName>
        <fullName evidence="1">PA14 domain-containing protein</fullName>
    </recommendedName>
</protein>
<dbReference type="InterPro" id="IPR022385">
    <property type="entry name" value="Rhs_assc_core"/>
</dbReference>
<dbReference type="PANTHER" id="PTHR32305:SF15">
    <property type="entry name" value="PROTEIN RHSA-RELATED"/>
    <property type="match status" value="1"/>
</dbReference>
<dbReference type="NCBIfam" id="TIGR03696">
    <property type="entry name" value="Rhs_assc_core"/>
    <property type="match status" value="1"/>
</dbReference>
<dbReference type="Proteomes" id="UP001515943">
    <property type="component" value="Unassembled WGS sequence"/>
</dbReference>
<dbReference type="PANTHER" id="PTHR32305">
    <property type="match status" value="1"/>
</dbReference>
<dbReference type="EMBL" id="VSRL01000023">
    <property type="protein sequence ID" value="NKE56986.1"/>
    <property type="molecule type" value="Genomic_DNA"/>
</dbReference>
<dbReference type="InterPro" id="IPR037524">
    <property type="entry name" value="PA14/GLEYA"/>
</dbReference>
<evidence type="ECO:0000259" key="1">
    <source>
        <dbReference type="PROSITE" id="PS51820"/>
    </source>
</evidence>
<dbReference type="Gene3D" id="2.180.10.10">
    <property type="entry name" value="RHS repeat-associated core"/>
    <property type="match status" value="2"/>
</dbReference>
<dbReference type="SMART" id="SM00758">
    <property type="entry name" value="PA14"/>
    <property type="match status" value="1"/>
</dbReference>
<dbReference type="Pfam" id="PF07691">
    <property type="entry name" value="PA14"/>
    <property type="match status" value="1"/>
</dbReference>
<evidence type="ECO:0000313" key="3">
    <source>
        <dbReference type="Proteomes" id="UP001515943"/>
    </source>
</evidence>
<comment type="caution">
    <text evidence="2">The sequence shown here is derived from an EMBL/GenBank/DDBJ whole genome shotgun (WGS) entry which is preliminary data.</text>
</comment>
<dbReference type="SUPFAM" id="SSF56988">
    <property type="entry name" value="Anthrax protective antigen"/>
    <property type="match status" value="1"/>
</dbReference>
<keyword evidence="3" id="KW-1185">Reference proteome</keyword>
<name>A0ABX1FE85_9PSEU</name>
<reference evidence="2 3" key="1">
    <citation type="submission" date="2019-08" db="EMBL/GenBank/DDBJ databases">
        <title>Lentzea from Indian Himalayas.</title>
        <authorList>
            <person name="Mandal S."/>
            <person name="Mallick Gupta A."/>
            <person name="Maiti P.K."/>
            <person name="Sarkar J."/>
            <person name="Mandal S."/>
        </authorList>
    </citation>
    <scope>NUCLEOTIDE SEQUENCE [LARGE SCALE GENOMIC DNA]</scope>
    <source>
        <strain evidence="2 3">PSKA42</strain>
    </source>
</reference>
<proteinExistence type="predicted"/>
<feature type="domain" description="PA14" evidence="1">
    <location>
        <begin position="129"/>
        <end position="272"/>
    </location>
</feature>
<dbReference type="InterPro" id="IPR050708">
    <property type="entry name" value="T6SS_VgrG/RHS"/>
</dbReference>
<organism evidence="2 3">
    <name type="scientific">Lentzea indica</name>
    <dbReference type="NCBI Taxonomy" id="2604800"/>
    <lineage>
        <taxon>Bacteria</taxon>
        <taxon>Bacillati</taxon>
        <taxon>Actinomycetota</taxon>
        <taxon>Actinomycetes</taxon>
        <taxon>Pseudonocardiales</taxon>
        <taxon>Pseudonocardiaceae</taxon>
        <taxon>Lentzea</taxon>
    </lineage>
</organism>